<dbReference type="InParanoid" id="A0A2K3E0G9"/>
<feature type="compositionally biased region" description="Low complexity" evidence="2">
    <location>
        <begin position="900"/>
        <end position="917"/>
    </location>
</feature>
<keyword evidence="3" id="KW-0812">Transmembrane</keyword>
<feature type="compositionally biased region" description="Low complexity" evidence="2">
    <location>
        <begin position="943"/>
        <end position="957"/>
    </location>
</feature>
<dbReference type="EMBL" id="CM008963">
    <property type="protein sequence ID" value="PNW86273.1"/>
    <property type="molecule type" value="Genomic_DNA"/>
</dbReference>
<feature type="compositionally biased region" description="Pro residues" evidence="2">
    <location>
        <begin position="34"/>
        <end position="55"/>
    </location>
</feature>
<dbReference type="ExpressionAtlas" id="A0A2K3E0G9">
    <property type="expression patterns" value="baseline"/>
</dbReference>
<accession>A0A2K3E0G9</accession>
<evidence type="ECO:0000256" key="4">
    <source>
        <dbReference type="SAM" id="SignalP"/>
    </source>
</evidence>
<reference evidence="5 6" key="1">
    <citation type="journal article" date="2007" name="Science">
        <title>The Chlamydomonas genome reveals the evolution of key animal and plant functions.</title>
        <authorList>
            <person name="Merchant S.S."/>
            <person name="Prochnik S.E."/>
            <person name="Vallon O."/>
            <person name="Harris E.H."/>
            <person name="Karpowicz S.J."/>
            <person name="Witman G.B."/>
            <person name="Terry A."/>
            <person name="Salamov A."/>
            <person name="Fritz-Laylin L.K."/>
            <person name="Marechal-Drouard L."/>
            <person name="Marshall W.F."/>
            <person name="Qu L.H."/>
            <person name="Nelson D.R."/>
            <person name="Sanderfoot A.A."/>
            <person name="Spalding M.H."/>
            <person name="Kapitonov V.V."/>
            <person name="Ren Q."/>
            <person name="Ferris P."/>
            <person name="Lindquist E."/>
            <person name="Shapiro H."/>
            <person name="Lucas S.M."/>
            <person name="Grimwood J."/>
            <person name="Schmutz J."/>
            <person name="Cardol P."/>
            <person name="Cerutti H."/>
            <person name="Chanfreau G."/>
            <person name="Chen C.L."/>
            <person name="Cognat V."/>
            <person name="Croft M.T."/>
            <person name="Dent R."/>
            <person name="Dutcher S."/>
            <person name="Fernandez E."/>
            <person name="Fukuzawa H."/>
            <person name="Gonzalez-Ballester D."/>
            <person name="Gonzalez-Halphen D."/>
            <person name="Hallmann A."/>
            <person name="Hanikenne M."/>
            <person name="Hippler M."/>
            <person name="Inwood W."/>
            <person name="Jabbari K."/>
            <person name="Kalanon M."/>
            <person name="Kuras R."/>
            <person name="Lefebvre P.A."/>
            <person name="Lemaire S.D."/>
            <person name="Lobanov A.V."/>
            <person name="Lohr M."/>
            <person name="Manuell A."/>
            <person name="Meier I."/>
            <person name="Mets L."/>
            <person name="Mittag M."/>
            <person name="Mittelmeier T."/>
            <person name="Moroney J.V."/>
            <person name="Moseley J."/>
            <person name="Napoli C."/>
            <person name="Nedelcu A.M."/>
            <person name="Niyogi K."/>
            <person name="Novoselov S.V."/>
            <person name="Paulsen I.T."/>
            <person name="Pazour G."/>
            <person name="Purton S."/>
            <person name="Ral J.P."/>
            <person name="Riano-Pachon D.M."/>
            <person name="Riekhof W."/>
            <person name="Rymarquis L."/>
            <person name="Schroda M."/>
            <person name="Stern D."/>
            <person name="Umen J."/>
            <person name="Willows R."/>
            <person name="Wilson N."/>
            <person name="Zimmer S.L."/>
            <person name="Allmer J."/>
            <person name="Balk J."/>
            <person name="Bisova K."/>
            <person name="Chen C.J."/>
            <person name="Elias M."/>
            <person name="Gendler K."/>
            <person name="Hauser C."/>
            <person name="Lamb M.R."/>
            <person name="Ledford H."/>
            <person name="Long J.C."/>
            <person name="Minagawa J."/>
            <person name="Page M.D."/>
            <person name="Pan J."/>
            <person name="Pootakham W."/>
            <person name="Roje S."/>
            <person name="Rose A."/>
            <person name="Stahlberg E."/>
            <person name="Terauchi A.M."/>
            <person name="Yang P."/>
            <person name="Ball S."/>
            <person name="Bowler C."/>
            <person name="Dieckmann C.L."/>
            <person name="Gladyshev V.N."/>
            <person name="Green P."/>
            <person name="Jorgensen R."/>
            <person name="Mayfield S."/>
            <person name="Mueller-Roeber B."/>
            <person name="Rajamani S."/>
            <person name="Sayre R.T."/>
            <person name="Brokstein P."/>
            <person name="Dubchak I."/>
            <person name="Goodstein D."/>
            <person name="Hornick L."/>
            <person name="Huang Y.W."/>
            <person name="Jhaveri J."/>
            <person name="Luo Y."/>
            <person name="Martinez D."/>
            <person name="Ngau W.C."/>
            <person name="Otillar B."/>
            <person name="Poliakov A."/>
            <person name="Porter A."/>
            <person name="Szajkowski L."/>
            <person name="Werner G."/>
            <person name="Zhou K."/>
            <person name="Grigoriev I.V."/>
            <person name="Rokhsar D.S."/>
            <person name="Grossman A.R."/>
        </authorList>
    </citation>
    <scope>NUCLEOTIDE SEQUENCE [LARGE SCALE GENOMIC DNA]</scope>
    <source>
        <strain evidence="6">CC-503</strain>
    </source>
</reference>
<feature type="region of interest" description="Disordered" evidence="2">
    <location>
        <begin position="895"/>
        <end position="997"/>
    </location>
</feature>
<feature type="region of interest" description="Disordered" evidence="2">
    <location>
        <begin position="34"/>
        <end position="122"/>
    </location>
</feature>
<feature type="chain" id="PRO_5014353122" evidence="4">
    <location>
        <begin position="31"/>
        <end position="997"/>
    </location>
</feature>
<evidence type="ECO:0000256" key="2">
    <source>
        <dbReference type="SAM" id="MobiDB-lite"/>
    </source>
</evidence>
<evidence type="ECO:0000313" key="5">
    <source>
        <dbReference type="EMBL" id="PNW86273.1"/>
    </source>
</evidence>
<name>A0A2K3E0G9_CHLRE</name>
<evidence type="ECO:0000313" key="6">
    <source>
        <dbReference type="Proteomes" id="UP000006906"/>
    </source>
</evidence>
<keyword evidence="4" id="KW-0732">Signal</keyword>
<dbReference type="PRINTS" id="PR01217">
    <property type="entry name" value="PRICHEXTENSN"/>
</dbReference>
<evidence type="ECO:0000256" key="1">
    <source>
        <dbReference type="SAM" id="Coils"/>
    </source>
</evidence>
<dbReference type="OrthoDB" id="544225at2759"/>
<evidence type="ECO:0000256" key="3">
    <source>
        <dbReference type="SAM" id="Phobius"/>
    </source>
</evidence>
<feature type="compositionally biased region" description="Pro residues" evidence="2">
    <location>
        <begin position="62"/>
        <end position="119"/>
    </location>
</feature>
<organism evidence="5 6">
    <name type="scientific">Chlamydomonas reinhardtii</name>
    <name type="common">Chlamydomonas smithii</name>
    <dbReference type="NCBI Taxonomy" id="3055"/>
    <lineage>
        <taxon>Eukaryota</taxon>
        <taxon>Viridiplantae</taxon>
        <taxon>Chlorophyta</taxon>
        <taxon>core chlorophytes</taxon>
        <taxon>Chlorophyceae</taxon>
        <taxon>CS clade</taxon>
        <taxon>Chlamydomonadales</taxon>
        <taxon>Chlamydomonadaceae</taxon>
        <taxon>Chlamydomonas</taxon>
    </lineage>
</organism>
<dbReference type="RefSeq" id="XP_042926850.1">
    <property type="nucleotide sequence ID" value="XM_043059216.1"/>
</dbReference>
<sequence>MGAGTRTRTLQSPWLLVAALILLVVPGGLAQAPVYPPAPAPPSPAPARQPSPPSPMLAYPTFPDPPAPTPPSPPGPPPPSPSPPSPPPPSPPPPSPPPPPPSPLPPSPPPPSPAPPPAGTPLSGSVYLLGSVAQCTGKAGPPGEMLDVSVDATGALSGKGTAVGYSKDLTVSVSGTTCADSFTGLPVPFALVAPWASPASFVDGVSGIVVTPATRLLAATKPTDPSLTAAYALVGVSVPAGTLATNAGPVSALRSAIAATRRTGVRMLFADAALASLATVASAATTSACGSATAAATAVFNALAALTTANGSVDLFRADLASEIVTAAATACGKDAPASAASDAATLYGKVVSELNAPADATRAAEFVSVPLEAAALAARVLAVVQTRGVAAAANWAAELDAVSISRAAISSTLAVSPVLPSTAVNLRLNVRAAGPLSQCPVSYKDFTSPTSPRSPTTSDAGVVSMSQVTVGIATVPGGCKDNALSSVNRTVSSKFSMRALLPPGVENAALDVVAYLASAVFTMDQARSLKEESAPPRLINVDDYKKVYNALGVTDALPAGTDFARQNWVSTTLTGANLIARAYFLNQKLQGALGPTCGFLAGLTRGKRTVDDVAASFVDRLASDLIDGTLRLDDKTYLNGLMRAYLTNGANLPVTFPSAKFGSSAVGRRLLQADPTATDDLLSFDLEQLGALLDSVATAVADSSNKLVQLEQEVAAAAASGTPVNIAEKLQQAAQVASVQQSSLSDSLTTLAQEVAAAVAANDTAALATKLQSATDAIKADYAPEKLTAMIQSAQVNTAAIKTVAEAGTAVDPAPPSSDSGSGISSGAIAGAVVGAVVGSALTAIVALIVIKRRRDEHRTAPSNHNSPGIRAVASGALVDAAAPAAGAVPAVAGGGPGSARPAAAVAGPSSARSAAPTSHHHVDVEKGAGGAAGSSDPDRSPPAADAAPAGRTASGRLNVVHPMPVAESRSRSPSAGFAPSPRGLAVSGGWDVAAY</sequence>
<keyword evidence="1" id="KW-0175">Coiled coil</keyword>
<feature type="transmembrane region" description="Helical" evidence="3">
    <location>
        <begin position="829"/>
        <end position="852"/>
    </location>
</feature>
<dbReference type="AlphaFoldDB" id="A0A2K3E0G9"/>
<keyword evidence="6" id="KW-1185">Reference proteome</keyword>
<dbReference type="Proteomes" id="UP000006906">
    <property type="component" value="Chromosome 2"/>
</dbReference>
<gene>
    <name evidence="5" type="ORF">CHLRE_02g079500v5</name>
</gene>
<feature type="coiled-coil region" evidence="1">
    <location>
        <begin position="694"/>
        <end position="721"/>
    </location>
</feature>
<feature type="signal peptide" evidence="4">
    <location>
        <begin position="1"/>
        <end position="30"/>
    </location>
</feature>
<protein>
    <submittedName>
        <fullName evidence="5">Uncharacterized protein</fullName>
    </submittedName>
</protein>
<dbReference type="KEGG" id="cre:CHLRE_02g079500v5"/>
<dbReference type="GeneID" id="5727274"/>
<keyword evidence="3" id="KW-0472">Membrane</keyword>
<keyword evidence="3" id="KW-1133">Transmembrane helix</keyword>
<dbReference type="Gramene" id="PNW86273">
    <property type="protein sequence ID" value="PNW86273"/>
    <property type="gene ID" value="CHLRE_02g079500v5"/>
</dbReference>
<proteinExistence type="predicted"/>